<accession>A0A2L0X5A2</accession>
<evidence type="ECO:0000313" key="2">
    <source>
        <dbReference type="Proteomes" id="UP000253772"/>
    </source>
</evidence>
<evidence type="ECO:0000313" key="1">
    <source>
        <dbReference type="EMBL" id="QBP13809.1"/>
    </source>
</evidence>
<sequence>MGSATMLAISVWFLASLGVGMFATALGRSSPAWILFSLILSPSLGLIVVAVLDKKRVRSARVLATSSSPAAAISVPA</sequence>
<proteinExistence type="predicted"/>
<dbReference type="Proteomes" id="UP000253772">
    <property type="component" value="Chromosome c2"/>
</dbReference>
<gene>
    <name evidence="1" type="ORF">DDF84_030035</name>
</gene>
<reference evidence="1 2" key="1">
    <citation type="submission" date="2019-03" db="EMBL/GenBank/DDBJ databases">
        <title>Comparative insights into the high quality Complete genome sequence of highly metal resistant Cupriavidus metallidurans strain BS1 isolated from a gold-copper mine.</title>
        <authorList>
            <person name="Mazhar H.S."/>
            <person name="Rensing C."/>
        </authorList>
    </citation>
    <scope>NUCLEOTIDE SEQUENCE [LARGE SCALE GENOMIC DNA]</scope>
    <source>
        <strain evidence="1 2">BS1</strain>
    </source>
</reference>
<protein>
    <submittedName>
        <fullName evidence="1">Uncharacterized protein</fullName>
    </submittedName>
</protein>
<dbReference type="OrthoDB" id="8970831at2"/>
<organism evidence="1 2">
    <name type="scientific">Cupriavidus metallidurans</name>
    <dbReference type="NCBI Taxonomy" id="119219"/>
    <lineage>
        <taxon>Bacteria</taxon>
        <taxon>Pseudomonadati</taxon>
        <taxon>Pseudomonadota</taxon>
        <taxon>Betaproteobacteria</taxon>
        <taxon>Burkholderiales</taxon>
        <taxon>Burkholderiaceae</taxon>
        <taxon>Cupriavidus</taxon>
    </lineage>
</organism>
<dbReference type="EMBL" id="CP037901">
    <property type="protein sequence ID" value="QBP13809.1"/>
    <property type="molecule type" value="Genomic_DNA"/>
</dbReference>
<name>A0A2L0X5A2_9BURK</name>
<dbReference type="AlphaFoldDB" id="A0A2L0X5A2"/>